<dbReference type="CDD" id="cd06464">
    <property type="entry name" value="ACD_sHsps-like"/>
    <property type="match status" value="1"/>
</dbReference>
<dbReference type="EMBL" id="CP033932">
    <property type="protein sequence ID" value="AZB27702.1"/>
    <property type="molecule type" value="Genomic_DNA"/>
</dbReference>
<accession>A0A3G6TEN9</accession>
<evidence type="ECO:0000256" key="2">
    <source>
        <dbReference type="RuleBase" id="RU003616"/>
    </source>
</evidence>
<dbReference type="InterPro" id="IPR008978">
    <property type="entry name" value="HSP20-like_chaperone"/>
</dbReference>
<dbReference type="SUPFAM" id="SSF49764">
    <property type="entry name" value="HSP20-like chaperones"/>
    <property type="match status" value="1"/>
</dbReference>
<dbReference type="Proteomes" id="UP000271193">
    <property type="component" value="Chromosome"/>
</dbReference>
<dbReference type="GeneID" id="99066517"/>
<feature type="domain" description="SHSP" evidence="3">
    <location>
        <begin position="26"/>
        <end position="138"/>
    </location>
</feature>
<protein>
    <submittedName>
        <fullName evidence="4">Hsp20/alpha crystallin family protein</fullName>
    </submittedName>
</protein>
<name>A0A3G6TEN9_9FLAO</name>
<evidence type="ECO:0000313" key="4">
    <source>
        <dbReference type="EMBL" id="AZB27702.1"/>
    </source>
</evidence>
<comment type="similarity">
    <text evidence="1 2">Belongs to the small heat shock protein (HSP20) family.</text>
</comment>
<sequence length="138" mass="15969">MKTLAPKQSPVKLLTEEFWSKNEILNQPAKIEHSVNIIDKNGNYKIQVNAPGFKKEDFKIRVENGVLKIQAYTTDNKEEIKKNYVRKEFLTSSLARNFRLPEGIDVSNIKARYKNGRLYIKMGKANTVKQTNKKVKVQ</sequence>
<dbReference type="KEGG" id="cben:EG339_17050"/>
<dbReference type="InterPro" id="IPR002068">
    <property type="entry name" value="A-crystallin/Hsp20_dom"/>
</dbReference>
<dbReference type="PROSITE" id="PS01031">
    <property type="entry name" value="SHSP"/>
    <property type="match status" value="1"/>
</dbReference>
<dbReference type="RefSeq" id="WP_123871117.1">
    <property type="nucleotide sequence ID" value="NZ_CP033931.1"/>
</dbReference>
<dbReference type="PANTHER" id="PTHR11527">
    <property type="entry name" value="HEAT-SHOCK PROTEIN 20 FAMILY MEMBER"/>
    <property type="match status" value="1"/>
</dbReference>
<dbReference type="OrthoDB" id="9814487at2"/>
<keyword evidence="5" id="KW-1185">Reference proteome</keyword>
<dbReference type="Pfam" id="PF00011">
    <property type="entry name" value="HSP20"/>
    <property type="match status" value="1"/>
</dbReference>
<evidence type="ECO:0000256" key="1">
    <source>
        <dbReference type="PROSITE-ProRule" id="PRU00285"/>
    </source>
</evidence>
<gene>
    <name evidence="4" type="ORF">EG339_17050</name>
</gene>
<proteinExistence type="inferred from homology"/>
<dbReference type="InterPro" id="IPR031107">
    <property type="entry name" value="Small_HSP"/>
</dbReference>
<dbReference type="AlphaFoldDB" id="A0A3G6TEN9"/>
<dbReference type="Gene3D" id="2.60.40.790">
    <property type="match status" value="1"/>
</dbReference>
<reference evidence="5" key="1">
    <citation type="submission" date="2018-11" db="EMBL/GenBank/DDBJ databases">
        <title>Proposal to divide the Flavobacteriaceae and reorganize its genera based on Amino Acid Identity values calculated from whole genome sequences.</title>
        <authorList>
            <person name="Nicholson A.C."/>
            <person name="Gulvik C.A."/>
            <person name="Whitney A.M."/>
            <person name="Humrighouse B.W."/>
            <person name="Bell M."/>
            <person name="Holmes B."/>
            <person name="Steigerwalt A.G."/>
            <person name="Villarma A."/>
            <person name="Sheth M."/>
            <person name="Batra D."/>
            <person name="Pryor J."/>
            <person name="Bernardet J.-F."/>
            <person name="Hugo C."/>
            <person name="Kampfer P."/>
            <person name="Newman J."/>
            <person name="McQuiston J.R."/>
        </authorList>
    </citation>
    <scope>NUCLEOTIDE SEQUENCE [LARGE SCALE GENOMIC DNA]</scope>
    <source>
        <strain evidence="5">G0229</strain>
    </source>
</reference>
<evidence type="ECO:0000313" key="5">
    <source>
        <dbReference type="Proteomes" id="UP000271193"/>
    </source>
</evidence>
<evidence type="ECO:0000259" key="3">
    <source>
        <dbReference type="PROSITE" id="PS01031"/>
    </source>
</evidence>
<organism evidence="4 5">
    <name type="scientific">Chryseobacterium bernardetii</name>
    <dbReference type="NCBI Taxonomy" id="1241978"/>
    <lineage>
        <taxon>Bacteria</taxon>
        <taxon>Pseudomonadati</taxon>
        <taxon>Bacteroidota</taxon>
        <taxon>Flavobacteriia</taxon>
        <taxon>Flavobacteriales</taxon>
        <taxon>Weeksellaceae</taxon>
        <taxon>Chryseobacterium group</taxon>
        <taxon>Chryseobacterium</taxon>
    </lineage>
</organism>